<dbReference type="Gene3D" id="3.40.50.20">
    <property type="match status" value="1"/>
</dbReference>
<protein>
    <submittedName>
        <fullName evidence="6">ATP-grasp domain-containing protein</fullName>
    </submittedName>
</protein>
<evidence type="ECO:0000256" key="4">
    <source>
        <dbReference type="PROSITE-ProRule" id="PRU00409"/>
    </source>
</evidence>
<feature type="domain" description="ATP-grasp" evidence="5">
    <location>
        <begin position="120"/>
        <end position="320"/>
    </location>
</feature>
<evidence type="ECO:0000259" key="5">
    <source>
        <dbReference type="PROSITE" id="PS50975"/>
    </source>
</evidence>
<dbReference type="InterPro" id="IPR011761">
    <property type="entry name" value="ATP-grasp"/>
</dbReference>
<comment type="caution">
    <text evidence="6">The sequence shown here is derived from an EMBL/GenBank/DDBJ whole genome shotgun (WGS) entry which is preliminary data.</text>
</comment>
<organism evidence="6 7">
    <name type="scientific">Streptomyces coacervatus</name>
    <dbReference type="NCBI Taxonomy" id="647381"/>
    <lineage>
        <taxon>Bacteria</taxon>
        <taxon>Bacillati</taxon>
        <taxon>Actinomycetota</taxon>
        <taxon>Actinomycetes</taxon>
        <taxon>Kitasatosporales</taxon>
        <taxon>Streptomycetaceae</taxon>
        <taxon>Streptomyces</taxon>
    </lineage>
</organism>
<keyword evidence="2 4" id="KW-0547">Nucleotide-binding</keyword>
<keyword evidence="1" id="KW-0436">Ligase</keyword>
<proteinExistence type="predicted"/>
<dbReference type="EMBL" id="BAABDE010000006">
    <property type="protein sequence ID" value="GAA3779659.1"/>
    <property type="molecule type" value="Genomic_DNA"/>
</dbReference>
<dbReference type="RefSeq" id="WP_275774374.1">
    <property type="nucleotide sequence ID" value="NZ_BAABDE010000006.1"/>
</dbReference>
<dbReference type="PROSITE" id="PS50975">
    <property type="entry name" value="ATP_GRASP"/>
    <property type="match status" value="1"/>
</dbReference>
<dbReference type="Pfam" id="PF13535">
    <property type="entry name" value="ATP-grasp_4"/>
    <property type="match status" value="1"/>
</dbReference>
<dbReference type="PANTHER" id="PTHR43585:SF2">
    <property type="entry name" value="ATP-GRASP ENZYME FSQD"/>
    <property type="match status" value="1"/>
</dbReference>
<evidence type="ECO:0000313" key="6">
    <source>
        <dbReference type="EMBL" id="GAA3779659.1"/>
    </source>
</evidence>
<dbReference type="InterPro" id="IPR013815">
    <property type="entry name" value="ATP_grasp_subdomain_1"/>
</dbReference>
<dbReference type="PANTHER" id="PTHR43585">
    <property type="entry name" value="FUMIPYRROLE BIOSYNTHESIS PROTEIN C"/>
    <property type="match status" value="1"/>
</dbReference>
<gene>
    <name evidence="6" type="ORF">GCM10022403_012960</name>
</gene>
<evidence type="ECO:0000256" key="3">
    <source>
        <dbReference type="ARBA" id="ARBA00022840"/>
    </source>
</evidence>
<dbReference type="InterPro" id="IPR052032">
    <property type="entry name" value="ATP-dep_AA_Ligase"/>
</dbReference>
<dbReference type="Gene3D" id="3.30.1490.20">
    <property type="entry name" value="ATP-grasp fold, A domain"/>
    <property type="match status" value="1"/>
</dbReference>
<sequence>MDNLILGNLKVLLRSTPEEWLAATGGTATLVTGTDATHDTGWLTQHYGSAFAAIHAYPNYTMNDSVLKRVDEIVSRGSFRRIIAMSEADVMRAALLRERHGIPGLTPDQAIRMRDKYLMKESLKDHGIPIPRYRKVRNALDVSDFVTEVGYPIVLKPVCGAGSMHTYVIESEQELDEVLAAGYFSGFIVDKMPELLAEEFIHGQQYRIDGFYADGKCQYITAARLIGTNLEFMNGRHFANSLLDAGSELSRQIVSFAQNILENALPFGREGMFHMEIWQRPDGEFVFGEVGARLGGISIFEENRFGFEVDYKMAAVRALCGLGTPDWPSPEKLQKRFAGHVVISPRAGFLEEVPSSCPFDWVLDYKHKPAGQRYSLMRGSNDEVAMVMVAGSSEEEVEKRLQEVAQWFYDNTVWAD</sequence>
<dbReference type="Proteomes" id="UP001501009">
    <property type="component" value="Unassembled WGS sequence"/>
</dbReference>
<keyword evidence="7" id="KW-1185">Reference proteome</keyword>
<evidence type="ECO:0000313" key="7">
    <source>
        <dbReference type="Proteomes" id="UP001501009"/>
    </source>
</evidence>
<evidence type="ECO:0000256" key="2">
    <source>
        <dbReference type="ARBA" id="ARBA00022741"/>
    </source>
</evidence>
<accession>A0ABP7H4C6</accession>
<dbReference type="Gene3D" id="3.30.470.20">
    <property type="entry name" value="ATP-grasp fold, B domain"/>
    <property type="match status" value="1"/>
</dbReference>
<evidence type="ECO:0000256" key="1">
    <source>
        <dbReference type="ARBA" id="ARBA00022598"/>
    </source>
</evidence>
<keyword evidence="3 4" id="KW-0067">ATP-binding</keyword>
<name>A0ABP7H4C6_9ACTN</name>
<reference evidence="7" key="1">
    <citation type="journal article" date="2019" name="Int. J. Syst. Evol. Microbiol.">
        <title>The Global Catalogue of Microorganisms (GCM) 10K type strain sequencing project: providing services to taxonomists for standard genome sequencing and annotation.</title>
        <authorList>
            <consortium name="The Broad Institute Genomics Platform"/>
            <consortium name="The Broad Institute Genome Sequencing Center for Infectious Disease"/>
            <person name="Wu L."/>
            <person name="Ma J."/>
        </authorList>
    </citation>
    <scope>NUCLEOTIDE SEQUENCE [LARGE SCALE GENOMIC DNA]</scope>
    <source>
        <strain evidence="7">JCM 17138</strain>
    </source>
</reference>
<dbReference type="SUPFAM" id="SSF56059">
    <property type="entry name" value="Glutathione synthetase ATP-binding domain-like"/>
    <property type="match status" value="1"/>
</dbReference>